<evidence type="ECO:0000313" key="3">
    <source>
        <dbReference type="Proteomes" id="UP000092462"/>
    </source>
</evidence>
<feature type="domain" description="Ribosomal protein mS38 C-terminal" evidence="1">
    <location>
        <begin position="115"/>
        <end position="148"/>
    </location>
</feature>
<dbReference type="VEuPathDB" id="VectorBase:PPAI002534"/>
<proteinExistence type="predicted"/>
<reference evidence="2" key="1">
    <citation type="submission" date="2022-08" db="UniProtKB">
        <authorList>
            <consortium name="EnsemblMetazoa"/>
        </authorList>
    </citation>
    <scope>IDENTIFICATION</scope>
    <source>
        <strain evidence="2">Israel</strain>
    </source>
</reference>
<dbReference type="Proteomes" id="UP000092462">
    <property type="component" value="Unassembled WGS sequence"/>
</dbReference>
<accession>A0A1B0D4X6</accession>
<protein>
    <recommendedName>
        <fullName evidence="1">Ribosomal protein mS38 C-terminal domain-containing protein</fullName>
    </recommendedName>
</protein>
<organism evidence="2 3">
    <name type="scientific">Phlebotomus papatasi</name>
    <name type="common">Sandfly</name>
    <dbReference type="NCBI Taxonomy" id="29031"/>
    <lineage>
        <taxon>Eukaryota</taxon>
        <taxon>Metazoa</taxon>
        <taxon>Ecdysozoa</taxon>
        <taxon>Arthropoda</taxon>
        <taxon>Hexapoda</taxon>
        <taxon>Insecta</taxon>
        <taxon>Pterygota</taxon>
        <taxon>Neoptera</taxon>
        <taxon>Endopterygota</taxon>
        <taxon>Diptera</taxon>
        <taxon>Nematocera</taxon>
        <taxon>Psychodoidea</taxon>
        <taxon>Psychodidae</taxon>
        <taxon>Phlebotomus</taxon>
        <taxon>Phlebotomus</taxon>
    </lineage>
</organism>
<keyword evidence="3" id="KW-1185">Reference proteome</keyword>
<dbReference type="EnsemblMetazoa" id="PPAI002534-RA">
    <property type="protein sequence ID" value="PPAI002534-PA"/>
    <property type="gene ID" value="PPAI002534"/>
</dbReference>
<dbReference type="EMBL" id="AJVK01011634">
    <property type="status" value="NOT_ANNOTATED_CDS"/>
    <property type="molecule type" value="Genomic_DNA"/>
</dbReference>
<sequence>MNSSGESYGATSLVENFANLTLGRSSVASRKLATASRDTREPCPVERFWMVGSGNPLSQLRLPLRNPLKEIRDVPKIPINIIEPPGQRMLTEINSIVREEREIKLPEMSGIVEKHAVRLIVIRRKKMKKHKLRKLRKKMKYEWAKVRQRREMRKEKAFRAEIFAQIKEAENFSAEKYVEEKLRKATETPIPRFWKNRRLPQFIIKQKLGIK</sequence>
<dbReference type="Pfam" id="PF08213">
    <property type="entry name" value="COX24_C"/>
    <property type="match status" value="1"/>
</dbReference>
<evidence type="ECO:0000259" key="1">
    <source>
        <dbReference type="SMART" id="SM01155"/>
    </source>
</evidence>
<dbReference type="SMART" id="SM01155">
    <property type="entry name" value="DUF1713"/>
    <property type="match status" value="1"/>
</dbReference>
<dbReference type="AlphaFoldDB" id="A0A1B0D4X6"/>
<name>A0A1B0D4X6_PHLPP</name>
<evidence type="ECO:0000313" key="2">
    <source>
        <dbReference type="EnsemblMetazoa" id="PPAI002534-PA"/>
    </source>
</evidence>
<dbReference type="VEuPathDB" id="VectorBase:PPAPM1_005917"/>
<dbReference type="InterPro" id="IPR013177">
    <property type="entry name" value="Ribosomal_mS38_C"/>
</dbReference>